<dbReference type="Gene3D" id="3.40.50.1820">
    <property type="entry name" value="alpha/beta hydrolase"/>
    <property type="match status" value="1"/>
</dbReference>
<evidence type="ECO:0000313" key="4">
    <source>
        <dbReference type="Proteomes" id="UP000092555"/>
    </source>
</evidence>
<dbReference type="STRING" id="869754.A0A1A0H9H0"/>
<dbReference type="InterPro" id="IPR029058">
    <property type="entry name" value="AB_hydrolase_fold"/>
</dbReference>
<dbReference type="PANTHER" id="PTHR42886">
    <property type="entry name" value="RE40534P-RELATED"/>
    <property type="match status" value="1"/>
</dbReference>
<dbReference type="EMBL" id="LXTC01000004">
    <property type="protein sequence ID" value="OBA20666.1"/>
    <property type="molecule type" value="Genomic_DNA"/>
</dbReference>
<proteinExistence type="predicted"/>
<keyword evidence="3" id="KW-0378">Hydrolase</keyword>
<feature type="domain" description="AB hydrolase-1" evidence="2">
    <location>
        <begin position="115"/>
        <end position="239"/>
    </location>
</feature>
<reference evidence="3 4" key="1">
    <citation type="submission" date="2016-05" db="EMBL/GenBank/DDBJ databases">
        <title>Comparative genomics of biotechnologically important yeasts.</title>
        <authorList>
            <consortium name="DOE Joint Genome Institute"/>
            <person name="Riley R."/>
            <person name="Haridas S."/>
            <person name="Wolfe K.H."/>
            <person name="Lopes M.R."/>
            <person name="Hittinger C.T."/>
            <person name="Goker M."/>
            <person name="Salamov A."/>
            <person name="Wisecaver J."/>
            <person name="Long T.M."/>
            <person name="Aerts A.L."/>
            <person name="Barry K."/>
            <person name="Choi C."/>
            <person name="Clum A."/>
            <person name="Coughlan A.Y."/>
            <person name="Deshpande S."/>
            <person name="Douglass A.P."/>
            <person name="Hanson S.J."/>
            <person name="Klenk H.-P."/>
            <person name="LaButti K."/>
            <person name="Lapidus A."/>
            <person name="Lindquist E."/>
            <person name="Lipzen A."/>
            <person name="Meier-kolthoff J.P."/>
            <person name="Ohm R.A."/>
            <person name="Otillar R.P."/>
            <person name="Pangilinan J."/>
            <person name="Peng Y."/>
            <person name="Rokas A."/>
            <person name="Rosa C.A."/>
            <person name="Scheuner C."/>
            <person name="Sibirny A.A."/>
            <person name="Slot J.C."/>
            <person name="Stielow J.B."/>
            <person name="Sun H."/>
            <person name="Kurtzman C.P."/>
            <person name="Blackwell M."/>
            <person name="Grigoriev I.V."/>
            <person name="Jeffries T.W."/>
        </authorList>
    </citation>
    <scope>NUCLEOTIDE SEQUENCE [LARGE SCALE GENOMIC DNA]</scope>
    <source>
        <strain evidence="3 4">NRRL YB-4993</strain>
    </source>
</reference>
<keyword evidence="4" id="KW-1185">Reference proteome</keyword>
<evidence type="ECO:0000313" key="3">
    <source>
        <dbReference type="EMBL" id="OBA20666.1"/>
    </source>
</evidence>
<dbReference type="Pfam" id="PF00561">
    <property type="entry name" value="Abhydrolase_1"/>
    <property type="match status" value="1"/>
</dbReference>
<dbReference type="GO" id="GO:0006654">
    <property type="term" value="P:phosphatidic acid biosynthetic process"/>
    <property type="evidence" value="ECO:0007669"/>
    <property type="project" value="TreeGrafter"/>
</dbReference>
<evidence type="ECO:0000256" key="1">
    <source>
        <dbReference type="SAM" id="MobiDB-lite"/>
    </source>
</evidence>
<dbReference type="GeneID" id="30030650"/>
<dbReference type="GO" id="GO:0005743">
    <property type="term" value="C:mitochondrial inner membrane"/>
    <property type="evidence" value="ECO:0007669"/>
    <property type="project" value="TreeGrafter"/>
</dbReference>
<dbReference type="OrthoDB" id="7457040at2759"/>
<dbReference type="GO" id="GO:0042171">
    <property type="term" value="F:lysophosphatidic acid acyltransferase activity"/>
    <property type="evidence" value="ECO:0007669"/>
    <property type="project" value="TreeGrafter"/>
</dbReference>
<dbReference type="GO" id="GO:0035965">
    <property type="term" value="P:cardiolipin acyl-chain remodeling"/>
    <property type="evidence" value="ECO:0007669"/>
    <property type="project" value="TreeGrafter"/>
</dbReference>
<sequence length="481" mass="54529">MSVSELQNSDSPSQTSKPNNEFLDGRKIPPYAWKKSILDWWSHSWSKTYSDSNIETRLLSFLPFFPKPDGLRKAQLIDTDVGGGNFIHEFYIENTAAPDPSHGSSALAASPVKDIVLIHGYAASLGLFFDNFDRLSSIPGVRIHAIDMLGFGFSSRPDYPKYKNDTVAQVQQNEDWFIDSIEEWRKRRGIEKFVLIGHSFGGYLSCAYAMKYNQKRIDENKQSLIDKLILLSPVGVERHANSLLKDKFESAHQVSFSERAAENLEEPEVEISREITSNQEDIIAGSDHSSSETLANAEPNGSPKAVDPEKSKSLRQKIIPWLWEKHASPFAIVRRCGPIRSKMISRWTTHRFSHVYYTNPEKFQGIHDYFYRVFNGAGSGEYAITRILAYGALARLPLLDRCPEKFVQMDLPTLWLYGDKDWMNRDAGKEMVKEINGLCESKGRPELAKFGVISNAGHHLYLDNPDEFADTIFGFLDKSEG</sequence>
<dbReference type="PANTHER" id="PTHR42886:SF23">
    <property type="entry name" value="1-ACYLGLYCEROL-3-PHOSPHATE O-ACYLTRANSFERASE ICT1-RELATED"/>
    <property type="match status" value="1"/>
</dbReference>
<accession>A0A1A0H9H0</accession>
<dbReference type="GO" id="GO:0004623">
    <property type="term" value="F:phospholipase A2 activity"/>
    <property type="evidence" value="ECO:0007669"/>
    <property type="project" value="TreeGrafter"/>
</dbReference>
<feature type="compositionally biased region" description="Polar residues" evidence="1">
    <location>
        <begin position="1"/>
        <end position="19"/>
    </location>
</feature>
<dbReference type="InterPro" id="IPR000073">
    <property type="entry name" value="AB_hydrolase_1"/>
</dbReference>
<feature type="region of interest" description="Disordered" evidence="1">
    <location>
        <begin position="287"/>
        <end position="312"/>
    </location>
</feature>
<protein>
    <submittedName>
        <fullName evidence="3">Alpha/beta-hydrolase</fullName>
    </submittedName>
</protein>
<dbReference type="SUPFAM" id="SSF53474">
    <property type="entry name" value="alpha/beta-Hydrolases"/>
    <property type="match status" value="1"/>
</dbReference>
<dbReference type="Proteomes" id="UP000092555">
    <property type="component" value="Unassembled WGS sequence"/>
</dbReference>
<name>A0A1A0H9H0_9ASCO</name>
<dbReference type="AlphaFoldDB" id="A0A1A0H9H0"/>
<comment type="caution">
    <text evidence="3">The sequence shown here is derived from an EMBL/GenBank/DDBJ whole genome shotgun (WGS) entry which is preliminary data.</text>
</comment>
<dbReference type="GO" id="GO:0055088">
    <property type="term" value="P:lipid homeostasis"/>
    <property type="evidence" value="ECO:0007669"/>
    <property type="project" value="TreeGrafter"/>
</dbReference>
<dbReference type="RefSeq" id="XP_018711188.1">
    <property type="nucleotide sequence ID" value="XM_018857674.1"/>
</dbReference>
<gene>
    <name evidence="3" type="ORF">METBIDRAFT_43564</name>
</gene>
<feature type="region of interest" description="Disordered" evidence="1">
    <location>
        <begin position="1"/>
        <end position="23"/>
    </location>
</feature>
<organism evidence="3 4">
    <name type="scientific">Metschnikowia bicuspidata var. bicuspidata NRRL YB-4993</name>
    <dbReference type="NCBI Taxonomy" id="869754"/>
    <lineage>
        <taxon>Eukaryota</taxon>
        <taxon>Fungi</taxon>
        <taxon>Dikarya</taxon>
        <taxon>Ascomycota</taxon>
        <taxon>Saccharomycotina</taxon>
        <taxon>Pichiomycetes</taxon>
        <taxon>Metschnikowiaceae</taxon>
        <taxon>Metschnikowia</taxon>
    </lineage>
</organism>
<evidence type="ECO:0000259" key="2">
    <source>
        <dbReference type="Pfam" id="PF00561"/>
    </source>
</evidence>